<keyword evidence="2" id="KW-1185">Reference proteome</keyword>
<proteinExistence type="predicted"/>
<comment type="caution">
    <text evidence="1">The sequence shown here is derived from an EMBL/GenBank/DDBJ whole genome shotgun (WGS) entry which is preliminary data.</text>
</comment>
<accession>A0AAE1AQQ9</accession>
<evidence type="ECO:0000313" key="2">
    <source>
        <dbReference type="Proteomes" id="UP001283361"/>
    </source>
</evidence>
<name>A0AAE1AQQ9_9GAST</name>
<protein>
    <submittedName>
        <fullName evidence="1">Uncharacterized protein</fullName>
    </submittedName>
</protein>
<dbReference type="Proteomes" id="UP001283361">
    <property type="component" value="Unassembled WGS sequence"/>
</dbReference>
<evidence type="ECO:0000313" key="1">
    <source>
        <dbReference type="EMBL" id="KAK3791052.1"/>
    </source>
</evidence>
<dbReference type="EMBL" id="JAWDGP010001486">
    <property type="protein sequence ID" value="KAK3791052.1"/>
    <property type="molecule type" value="Genomic_DNA"/>
</dbReference>
<sequence length="114" mass="12919">MVVDHQRNITSSRGRSAPTHRNLLLVTYSREPRPILAKAHSQGLRRRSRSIRADDYKGMMNVENSNCTDISDRLSISSNTVGVGWVTKLKMLVSAWQCLKKGSCFARDILKARF</sequence>
<organism evidence="1 2">
    <name type="scientific">Elysia crispata</name>
    <name type="common">lettuce slug</name>
    <dbReference type="NCBI Taxonomy" id="231223"/>
    <lineage>
        <taxon>Eukaryota</taxon>
        <taxon>Metazoa</taxon>
        <taxon>Spiralia</taxon>
        <taxon>Lophotrochozoa</taxon>
        <taxon>Mollusca</taxon>
        <taxon>Gastropoda</taxon>
        <taxon>Heterobranchia</taxon>
        <taxon>Euthyneura</taxon>
        <taxon>Panpulmonata</taxon>
        <taxon>Sacoglossa</taxon>
        <taxon>Placobranchoidea</taxon>
        <taxon>Plakobranchidae</taxon>
        <taxon>Elysia</taxon>
    </lineage>
</organism>
<dbReference type="AlphaFoldDB" id="A0AAE1AQQ9"/>
<gene>
    <name evidence="1" type="ORF">RRG08_010456</name>
</gene>
<reference evidence="1" key="1">
    <citation type="journal article" date="2023" name="G3 (Bethesda)">
        <title>A reference genome for the long-term kleptoplast-retaining sea slug Elysia crispata morphotype clarki.</title>
        <authorList>
            <person name="Eastman K.E."/>
            <person name="Pendleton A.L."/>
            <person name="Shaikh M.A."/>
            <person name="Suttiyut T."/>
            <person name="Ogas R."/>
            <person name="Tomko P."/>
            <person name="Gavelis G."/>
            <person name="Widhalm J.R."/>
            <person name="Wisecaver J.H."/>
        </authorList>
    </citation>
    <scope>NUCLEOTIDE SEQUENCE</scope>
    <source>
        <strain evidence="1">ECLA1</strain>
    </source>
</reference>